<evidence type="ECO:0000313" key="10">
    <source>
        <dbReference type="EMBL" id="KAF0302162.1"/>
    </source>
</evidence>
<dbReference type="OrthoDB" id="5949851at2759"/>
<name>A0A6A4WH82_AMPAM</name>
<dbReference type="PANTHER" id="PTHR11848">
    <property type="entry name" value="TGF-BETA FAMILY"/>
    <property type="match status" value="1"/>
</dbReference>
<keyword evidence="7" id="KW-0175">Coiled coil</keyword>
<keyword evidence="5" id="KW-1015">Disulfide bond</keyword>
<reference evidence="10 11" key="1">
    <citation type="submission" date="2019-07" db="EMBL/GenBank/DDBJ databases">
        <title>Draft genome assembly of a fouling barnacle, Amphibalanus amphitrite (Darwin, 1854): The first reference genome for Thecostraca.</title>
        <authorList>
            <person name="Kim W."/>
        </authorList>
    </citation>
    <scope>NUCLEOTIDE SEQUENCE [LARGE SCALE GENOMIC DNA]</scope>
    <source>
        <strain evidence="10">SNU_AA5</strain>
        <tissue evidence="10">Soma without cirri and trophi</tissue>
    </source>
</reference>
<dbReference type="InterPro" id="IPR017948">
    <property type="entry name" value="TGFb_CS"/>
</dbReference>
<gene>
    <name evidence="10" type="primary">bmp4_1</name>
    <name evidence="10" type="ORF">FJT64_025704</name>
</gene>
<evidence type="ECO:0000256" key="1">
    <source>
        <dbReference type="ARBA" id="ARBA00004613"/>
    </source>
</evidence>
<keyword evidence="11" id="KW-1185">Reference proteome</keyword>
<dbReference type="GO" id="GO:0005615">
    <property type="term" value="C:extracellular space"/>
    <property type="evidence" value="ECO:0007669"/>
    <property type="project" value="TreeGrafter"/>
</dbReference>
<comment type="similarity">
    <text evidence="2 6">Belongs to the TGF-beta family.</text>
</comment>
<feature type="coiled-coil region" evidence="7">
    <location>
        <begin position="78"/>
        <end position="109"/>
    </location>
</feature>
<dbReference type="Pfam" id="PF00688">
    <property type="entry name" value="TGFb_propeptide"/>
    <property type="match status" value="1"/>
</dbReference>
<dbReference type="InterPro" id="IPR001839">
    <property type="entry name" value="TGF-b_C"/>
</dbReference>
<organism evidence="10 11">
    <name type="scientific">Amphibalanus amphitrite</name>
    <name type="common">Striped barnacle</name>
    <name type="synonym">Balanus amphitrite</name>
    <dbReference type="NCBI Taxonomy" id="1232801"/>
    <lineage>
        <taxon>Eukaryota</taxon>
        <taxon>Metazoa</taxon>
        <taxon>Ecdysozoa</taxon>
        <taxon>Arthropoda</taxon>
        <taxon>Crustacea</taxon>
        <taxon>Multicrustacea</taxon>
        <taxon>Cirripedia</taxon>
        <taxon>Thoracica</taxon>
        <taxon>Thoracicalcarea</taxon>
        <taxon>Balanomorpha</taxon>
        <taxon>Balanoidea</taxon>
        <taxon>Balanidae</taxon>
        <taxon>Amphibalaninae</taxon>
        <taxon>Amphibalanus</taxon>
    </lineage>
</organism>
<evidence type="ECO:0000259" key="9">
    <source>
        <dbReference type="PROSITE" id="PS51362"/>
    </source>
</evidence>
<proteinExistence type="inferred from homology"/>
<comment type="subcellular location">
    <subcellularLocation>
        <location evidence="1">Secreted</location>
    </subcellularLocation>
</comment>
<dbReference type="InterPro" id="IPR001111">
    <property type="entry name" value="TGF-b_propeptide"/>
</dbReference>
<dbReference type="AlphaFoldDB" id="A0A6A4WH82"/>
<keyword evidence="3" id="KW-0964">Secreted</keyword>
<protein>
    <submittedName>
        <fullName evidence="10">Bone morphogenetic protein 4</fullName>
    </submittedName>
</protein>
<comment type="caution">
    <text evidence="10">The sequence shown here is derived from an EMBL/GenBank/DDBJ whole genome shotgun (WGS) entry which is preliminary data.</text>
</comment>
<dbReference type="PROSITE" id="PS51362">
    <property type="entry name" value="TGF_BETA_2"/>
    <property type="match status" value="1"/>
</dbReference>
<evidence type="ECO:0000256" key="3">
    <source>
        <dbReference type="ARBA" id="ARBA00022525"/>
    </source>
</evidence>
<evidence type="ECO:0000256" key="6">
    <source>
        <dbReference type="RuleBase" id="RU000354"/>
    </source>
</evidence>
<dbReference type="SUPFAM" id="SSF57501">
    <property type="entry name" value="Cystine-knot cytokines"/>
    <property type="match status" value="1"/>
</dbReference>
<sequence length="415" mass="46480">MRRSSVTVMRPVRSRCGASAAAAGPLLLLVLVARVVSALPADSRTDAIEAEEALDEVVDSIRERLMRELGITNNKPVLNSTAEEMEAVMEQYRNALAEMERQREQDEWEDEDEDPLEAFHDVVDEGWLRTRSRRSVHVRARTPSGLTSFFPLNEAGLGAHEQVQDAKLRLYLELVPGAAPAEVQLSVYRLTGGGRGGRRPRRVHQTGRRLRVAASGWYELNVTSAAQQWQARPERNHGLQVECRRCADTVRIVGGDGPRQQAPRLAIRTRTVGRSKRDSNGFLPRGSRGKPHGCRGGARSKCCRQEMFVDFDELGGFDFIINPRNFSAYYCRGRCPPSYNTATDHALLQGWIYRKWKREQRELPHGAAGSKTPPVSRTCCVPSKLTALPIAYKGEDGKPHFSYWEDVVALECKCS</sequence>
<feature type="region of interest" description="Disordered" evidence="8">
    <location>
        <begin position="276"/>
        <end position="295"/>
    </location>
</feature>
<dbReference type="Gene3D" id="2.10.90.10">
    <property type="entry name" value="Cystine-knot cytokines"/>
    <property type="match status" value="1"/>
</dbReference>
<dbReference type="SMART" id="SM00204">
    <property type="entry name" value="TGFB"/>
    <property type="match status" value="1"/>
</dbReference>
<evidence type="ECO:0000313" key="11">
    <source>
        <dbReference type="Proteomes" id="UP000440578"/>
    </source>
</evidence>
<dbReference type="Gene3D" id="2.60.120.970">
    <property type="match status" value="1"/>
</dbReference>
<evidence type="ECO:0000256" key="2">
    <source>
        <dbReference type="ARBA" id="ARBA00006656"/>
    </source>
</evidence>
<dbReference type="InterPro" id="IPR015615">
    <property type="entry name" value="TGF-beta-rel"/>
</dbReference>
<evidence type="ECO:0000256" key="5">
    <source>
        <dbReference type="ARBA" id="ARBA00023157"/>
    </source>
</evidence>
<dbReference type="Proteomes" id="UP000440578">
    <property type="component" value="Unassembled WGS sequence"/>
</dbReference>
<dbReference type="PROSITE" id="PS00250">
    <property type="entry name" value="TGF_BETA_1"/>
    <property type="match status" value="1"/>
</dbReference>
<evidence type="ECO:0000256" key="8">
    <source>
        <dbReference type="SAM" id="MobiDB-lite"/>
    </source>
</evidence>
<dbReference type="GO" id="GO:0008083">
    <property type="term" value="F:growth factor activity"/>
    <property type="evidence" value="ECO:0007669"/>
    <property type="project" value="UniProtKB-KW"/>
</dbReference>
<dbReference type="Pfam" id="PF00019">
    <property type="entry name" value="TGF_beta"/>
    <property type="match status" value="1"/>
</dbReference>
<dbReference type="EMBL" id="VIIS01001085">
    <property type="protein sequence ID" value="KAF0302162.1"/>
    <property type="molecule type" value="Genomic_DNA"/>
</dbReference>
<keyword evidence="4 6" id="KW-0339">Growth factor</keyword>
<evidence type="ECO:0000256" key="7">
    <source>
        <dbReference type="SAM" id="Coils"/>
    </source>
</evidence>
<accession>A0A6A4WH82</accession>
<evidence type="ECO:0000256" key="4">
    <source>
        <dbReference type="ARBA" id="ARBA00023030"/>
    </source>
</evidence>
<dbReference type="GO" id="GO:0005125">
    <property type="term" value="F:cytokine activity"/>
    <property type="evidence" value="ECO:0007669"/>
    <property type="project" value="TreeGrafter"/>
</dbReference>
<dbReference type="InterPro" id="IPR029034">
    <property type="entry name" value="Cystine-knot_cytokine"/>
</dbReference>
<feature type="domain" description="TGF-beta family profile" evidence="9">
    <location>
        <begin position="274"/>
        <end position="415"/>
    </location>
</feature>